<comment type="subunit">
    <text evidence="9">Forms a complex with SecF. Part of the essential Sec protein translocation apparatus which comprises SecA, SecYEG and auxiliary proteins SecDF. Other proteins may also be involved.</text>
</comment>
<keyword evidence="4 9" id="KW-0812">Transmembrane</keyword>
<organism evidence="14 15">
    <name type="scientific">Raineyella fluvialis</name>
    <dbReference type="NCBI Taxonomy" id="2662261"/>
    <lineage>
        <taxon>Bacteria</taxon>
        <taxon>Bacillati</taxon>
        <taxon>Actinomycetota</taxon>
        <taxon>Actinomycetes</taxon>
        <taxon>Propionibacteriales</taxon>
        <taxon>Propionibacteriaceae</taxon>
        <taxon>Raineyella</taxon>
    </lineage>
</organism>
<dbReference type="InterPro" id="IPR022813">
    <property type="entry name" value="SecD/SecF_arch_bac"/>
</dbReference>
<name>A0A5Q2FE49_9ACTN</name>
<dbReference type="InterPro" id="IPR054384">
    <property type="entry name" value="SecDF_P1_head"/>
</dbReference>
<evidence type="ECO:0000256" key="7">
    <source>
        <dbReference type="ARBA" id="ARBA00023010"/>
    </source>
</evidence>
<proteinExistence type="inferred from homology"/>
<dbReference type="GO" id="GO:0065002">
    <property type="term" value="P:intracellular protein transmembrane transport"/>
    <property type="evidence" value="ECO:0007669"/>
    <property type="project" value="UniProtKB-UniRule"/>
</dbReference>
<dbReference type="RefSeq" id="WP_153573766.1">
    <property type="nucleotide sequence ID" value="NZ_CP045725.1"/>
</dbReference>
<dbReference type="AlphaFoldDB" id="A0A5Q2FE49"/>
<evidence type="ECO:0000313" key="14">
    <source>
        <dbReference type="EMBL" id="QGF25242.1"/>
    </source>
</evidence>
<accession>A0A5Q2FE49</accession>
<evidence type="ECO:0000256" key="6">
    <source>
        <dbReference type="ARBA" id="ARBA00022989"/>
    </source>
</evidence>
<dbReference type="Gene3D" id="1.20.1640.10">
    <property type="entry name" value="Multidrug efflux transporter AcrB transmembrane domain"/>
    <property type="match status" value="1"/>
</dbReference>
<dbReference type="InterPro" id="IPR048631">
    <property type="entry name" value="SecD_1st"/>
</dbReference>
<evidence type="ECO:0000313" key="15">
    <source>
        <dbReference type="Proteomes" id="UP000386847"/>
    </source>
</evidence>
<evidence type="ECO:0000259" key="13">
    <source>
        <dbReference type="Pfam" id="PF22599"/>
    </source>
</evidence>
<dbReference type="GO" id="GO:0043952">
    <property type="term" value="P:protein transport by the Sec complex"/>
    <property type="evidence" value="ECO:0007669"/>
    <property type="project" value="UniProtKB-UniRule"/>
</dbReference>
<dbReference type="Gene3D" id="3.30.70.3220">
    <property type="match status" value="1"/>
</dbReference>
<dbReference type="InterPro" id="IPR005791">
    <property type="entry name" value="SecD"/>
</dbReference>
<feature type="transmembrane region" description="Helical" evidence="9">
    <location>
        <begin position="370"/>
        <end position="391"/>
    </location>
</feature>
<evidence type="ECO:0000256" key="1">
    <source>
        <dbReference type="ARBA" id="ARBA00004141"/>
    </source>
</evidence>
<keyword evidence="3 9" id="KW-1003">Cell membrane</keyword>
<feature type="region of interest" description="Disordered" evidence="10">
    <location>
        <begin position="117"/>
        <end position="156"/>
    </location>
</feature>
<evidence type="ECO:0000256" key="10">
    <source>
        <dbReference type="SAM" id="MobiDB-lite"/>
    </source>
</evidence>
<keyword evidence="5 9" id="KW-0653">Protein transport</keyword>
<comment type="similarity">
    <text evidence="9">Belongs to the SecD/SecF family. SecD subfamily.</text>
</comment>
<feature type="transmembrane region" description="Helical" evidence="9">
    <location>
        <begin position="474"/>
        <end position="492"/>
    </location>
</feature>
<dbReference type="HAMAP" id="MF_01463_B">
    <property type="entry name" value="SecD_B"/>
    <property type="match status" value="1"/>
</dbReference>
<comment type="function">
    <text evidence="9">Part of the Sec protein translocase complex. Interacts with the SecYEG preprotein conducting channel. SecDF uses the proton motive force (PMF) to complete protein translocation after the ATP-dependent function of SecA.</text>
</comment>
<dbReference type="Pfam" id="PF03176">
    <property type="entry name" value="MMPL"/>
    <property type="match status" value="1"/>
</dbReference>
<evidence type="ECO:0000256" key="8">
    <source>
        <dbReference type="ARBA" id="ARBA00023136"/>
    </source>
</evidence>
<comment type="subcellular location">
    <subcellularLocation>
        <location evidence="9">Cell membrane</location>
        <topology evidence="9">Multi-pass membrane protein</topology>
    </subcellularLocation>
    <subcellularLocation>
        <location evidence="1">Membrane</location>
        <topology evidence="1">Multi-pass membrane protein</topology>
    </subcellularLocation>
</comment>
<dbReference type="EMBL" id="CP045725">
    <property type="protein sequence ID" value="QGF25242.1"/>
    <property type="molecule type" value="Genomic_DNA"/>
</dbReference>
<dbReference type="NCBIfam" id="TIGR00916">
    <property type="entry name" value="2A0604s01"/>
    <property type="match status" value="1"/>
</dbReference>
<protein>
    <recommendedName>
        <fullName evidence="9">Protein translocase subunit SecD</fullName>
    </recommendedName>
</protein>
<feature type="domain" description="Protein translocase subunit SecDF P1" evidence="12">
    <location>
        <begin position="52"/>
        <end position="108"/>
    </location>
</feature>
<dbReference type="Pfam" id="PF22599">
    <property type="entry name" value="SecDF_P1_head"/>
    <property type="match status" value="1"/>
</dbReference>
<comment type="caution">
    <text evidence="9">Lacks conserved residue(s) required for the propagation of feature annotation.</text>
</comment>
<reference evidence="14 15" key="1">
    <citation type="submission" date="2019-10" db="EMBL/GenBank/DDBJ databases">
        <title>Genomic analysis of Raineyella sp. CBA3103.</title>
        <authorList>
            <person name="Roh S.W."/>
        </authorList>
    </citation>
    <scope>NUCLEOTIDE SEQUENCE [LARGE SCALE GENOMIC DNA]</scope>
    <source>
        <strain evidence="14 15">CBA3103</strain>
    </source>
</reference>
<dbReference type="Pfam" id="PF07549">
    <property type="entry name" value="Sec_GG"/>
    <property type="match status" value="1"/>
</dbReference>
<keyword evidence="7 9" id="KW-0811">Translocation</keyword>
<dbReference type="Pfam" id="PF21760">
    <property type="entry name" value="SecD_1st"/>
    <property type="match status" value="1"/>
</dbReference>
<keyword evidence="8 9" id="KW-0472">Membrane</keyword>
<feature type="transmembrane region" description="Helical" evidence="9">
    <location>
        <begin position="403"/>
        <end position="424"/>
    </location>
</feature>
<gene>
    <name evidence="9 14" type="primary">secD</name>
    <name evidence="14" type="ORF">Rai3103_13590</name>
</gene>
<dbReference type="InterPro" id="IPR055344">
    <property type="entry name" value="SecD_SecF_C_bact"/>
</dbReference>
<keyword evidence="15" id="KW-1185">Reference proteome</keyword>
<keyword evidence="2 9" id="KW-0813">Transport</keyword>
<evidence type="ECO:0000256" key="2">
    <source>
        <dbReference type="ARBA" id="ARBA00022448"/>
    </source>
</evidence>
<dbReference type="NCBIfam" id="TIGR01129">
    <property type="entry name" value="secD"/>
    <property type="match status" value="1"/>
</dbReference>
<dbReference type="Proteomes" id="UP000386847">
    <property type="component" value="Chromosome"/>
</dbReference>
<feature type="domain" description="Membrane transport protein MMPL" evidence="11">
    <location>
        <begin position="346"/>
        <end position="500"/>
    </location>
</feature>
<dbReference type="Gene3D" id="3.30.1360.200">
    <property type="match status" value="1"/>
</dbReference>
<dbReference type="PANTHER" id="PTHR30081">
    <property type="entry name" value="PROTEIN-EXPORT MEMBRANE PROTEIN SEC"/>
    <property type="match status" value="1"/>
</dbReference>
<feature type="transmembrane region" description="Helical" evidence="9">
    <location>
        <begin position="343"/>
        <end position="363"/>
    </location>
</feature>
<dbReference type="GO" id="GO:0006605">
    <property type="term" value="P:protein targeting"/>
    <property type="evidence" value="ECO:0007669"/>
    <property type="project" value="UniProtKB-UniRule"/>
</dbReference>
<evidence type="ECO:0000259" key="12">
    <source>
        <dbReference type="Pfam" id="PF21760"/>
    </source>
</evidence>
<dbReference type="GO" id="GO:0015450">
    <property type="term" value="F:protein-transporting ATPase activity"/>
    <property type="evidence" value="ECO:0007669"/>
    <property type="project" value="InterPro"/>
</dbReference>
<evidence type="ECO:0000256" key="4">
    <source>
        <dbReference type="ARBA" id="ARBA00022692"/>
    </source>
</evidence>
<evidence type="ECO:0000256" key="5">
    <source>
        <dbReference type="ARBA" id="ARBA00022927"/>
    </source>
</evidence>
<dbReference type="GO" id="GO:0005886">
    <property type="term" value="C:plasma membrane"/>
    <property type="evidence" value="ECO:0007669"/>
    <property type="project" value="UniProtKB-SubCell"/>
</dbReference>
<dbReference type="PANTHER" id="PTHR30081:SF1">
    <property type="entry name" value="PROTEIN TRANSLOCASE SUBUNIT SECD"/>
    <property type="match status" value="1"/>
</dbReference>
<sequence>MVILVVLAAVYGTMGGLQSWFPKLGLDLRGGTTITLTAANSTGSGQVDRNSLEQARTIIQQRVDSLGVGESQVTTAGNNQITVSVPNVSQDRLRDMVGQTALLNFRVVYYGQTVSVPSASPSAAPSPQAQPSTSASSAPTGNNLPTAPAASAAATPTLKPSAYPSLAGSGTSQDKALAWQPTEQDFANFQAYSCGQPVNDVADQPLMTCDREGTTKYLLGPTVVTGNQVTNASAGIPQNQLQWVVSLEFDQAGTKLFADATTQLAQGVPSKQFAIVLDGKVVSAPQVNEVIPNGRAQIDGGSTGFTQQAAQNLASVLKYGALPLSLSIDSVDTVSPVLGGEQLQGALIAGALGLVLVAAFAIAIYRSLSWVVMATIVLALGLTYGLLVLLGQSLGVALNLPGVAGAIVGIGVTADSFVIFFERIKDEVRAGRTLRSSVESGWRKARGTILISDGVQLLSALVLFILSIGAVRGFAFILGLTTLIDIVITFLFTKPMMTLLMRTRYYGEGRRGSGLEPAQIGVDSLPIRRRRRTAASTPEEA</sequence>
<feature type="domain" description="SecDF P1 head subdomain" evidence="13">
    <location>
        <begin position="212"/>
        <end position="323"/>
    </location>
</feature>
<dbReference type="SUPFAM" id="SSF82866">
    <property type="entry name" value="Multidrug efflux transporter AcrB transmembrane domain"/>
    <property type="match status" value="1"/>
</dbReference>
<dbReference type="InterPro" id="IPR004869">
    <property type="entry name" value="MMPL_dom"/>
</dbReference>
<dbReference type="InterPro" id="IPR022646">
    <property type="entry name" value="SecD/SecF_CS"/>
</dbReference>
<evidence type="ECO:0000256" key="3">
    <source>
        <dbReference type="ARBA" id="ARBA00022475"/>
    </source>
</evidence>
<dbReference type="KEGG" id="rain:Rai3103_13590"/>
<evidence type="ECO:0000256" key="9">
    <source>
        <dbReference type="HAMAP-Rule" id="MF_01463"/>
    </source>
</evidence>
<keyword evidence="6 9" id="KW-1133">Transmembrane helix</keyword>
<feature type="transmembrane region" description="Helical" evidence="9">
    <location>
        <begin position="445"/>
        <end position="468"/>
    </location>
</feature>
<evidence type="ECO:0000259" key="11">
    <source>
        <dbReference type="Pfam" id="PF03176"/>
    </source>
</evidence>